<feature type="region of interest" description="Disordered" evidence="1">
    <location>
        <begin position="120"/>
        <end position="197"/>
    </location>
</feature>
<feature type="region of interest" description="Disordered" evidence="1">
    <location>
        <begin position="1"/>
        <end position="108"/>
    </location>
</feature>
<feature type="region of interest" description="Disordered" evidence="1">
    <location>
        <begin position="298"/>
        <end position="331"/>
    </location>
</feature>
<dbReference type="Proteomes" id="UP000308652">
    <property type="component" value="Unassembled WGS sequence"/>
</dbReference>
<evidence type="ECO:0000256" key="1">
    <source>
        <dbReference type="SAM" id="MobiDB-lite"/>
    </source>
</evidence>
<protein>
    <submittedName>
        <fullName evidence="2">Uncharacterized protein</fullName>
    </submittedName>
</protein>
<name>A0A5C3LV10_9AGAR</name>
<reference evidence="2 3" key="1">
    <citation type="journal article" date="2019" name="Nat. Ecol. Evol.">
        <title>Megaphylogeny resolves global patterns of mushroom evolution.</title>
        <authorList>
            <person name="Varga T."/>
            <person name="Krizsan K."/>
            <person name="Foldi C."/>
            <person name="Dima B."/>
            <person name="Sanchez-Garcia M."/>
            <person name="Sanchez-Ramirez S."/>
            <person name="Szollosi G.J."/>
            <person name="Szarkandi J.G."/>
            <person name="Papp V."/>
            <person name="Albert L."/>
            <person name="Andreopoulos W."/>
            <person name="Angelini C."/>
            <person name="Antonin V."/>
            <person name="Barry K.W."/>
            <person name="Bougher N.L."/>
            <person name="Buchanan P."/>
            <person name="Buyck B."/>
            <person name="Bense V."/>
            <person name="Catcheside P."/>
            <person name="Chovatia M."/>
            <person name="Cooper J."/>
            <person name="Damon W."/>
            <person name="Desjardin D."/>
            <person name="Finy P."/>
            <person name="Geml J."/>
            <person name="Haridas S."/>
            <person name="Hughes K."/>
            <person name="Justo A."/>
            <person name="Karasinski D."/>
            <person name="Kautmanova I."/>
            <person name="Kiss B."/>
            <person name="Kocsube S."/>
            <person name="Kotiranta H."/>
            <person name="LaButti K.M."/>
            <person name="Lechner B.E."/>
            <person name="Liimatainen K."/>
            <person name="Lipzen A."/>
            <person name="Lukacs Z."/>
            <person name="Mihaltcheva S."/>
            <person name="Morgado L.N."/>
            <person name="Niskanen T."/>
            <person name="Noordeloos M.E."/>
            <person name="Ohm R.A."/>
            <person name="Ortiz-Santana B."/>
            <person name="Ovrebo C."/>
            <person name="Racz N."/>
            <person name="Riley R."/>
            <person name="Savchenko A."/>
            <person name="Shiryaev A."/>
            <person name="Soop K."/>
            <person name="Spirin V."/>
            <person name="Szebenyi C."/>
            <person name="Tomsovsky M."/>
            <person name="Tulloss R.E."/>
            <person name="Uehling J."/>
            <person name="Grigoriev I.V."/>
            <person name="Vagvolgyi C."/>
            <person name="Papp T."/>
            <person name="Martin F.M."/>
            <person name="Miettinen O."/>
            <person name="Hibbett D.S."/>
            <person name="Nagy L.G."/>
        </authorList>
    </citation>
    <scope>NUCLEOTIDE SEQUENCE [LARGE SCALE GENOMIC DNA]</scope>
    <source>
        <strain evidence="2 3">CBS 166.37</strain>
    </source>
</reference>
<feature type="compositionally biased region" description="Low complexity" evidence="1">
    <location>
        <begin position="52"/>
        <end position="62"/>
    </location>
</feature>
<feature type="compositionally biased region" description="Polar residues" evidence="1">
    <location>
        <begin position="153"/>
        <end position="166"/>
    </location>
</feature>
<feature type="compositionally biased region" description="Polar residues" evidence="1">
    <location>
        <begin position="74"/>
        <end position="94"/>
    </location>
</feature>
<gene>
    <name evidence="2" type="ORF">BDQ12DRAFT_261639</name>
</gene>
<feature type="compositionally biased region" description="Basic and acidic residues" evidence="1">
    <location>
        <begin position="10"/>
        <end position="28"/>
    </location>
</feature>
<feature type="compositionally biased region" description="Basic and acidic residues" evidence="1">
    <location>
        <begin position="175"/>
        <end position="184"/>
    </location>
</feature>
<feature type="compositionally biased region" description="Low complexity" evidence="1">
    <location>
        <begin position="460"/>
        <end position="499"/>
    </location>
</feature>
<organism evidence="2 3">
    <name type="scientific">Crucibulum laeve</name>
    <dbReference type="NCBI Taxonomy" id="68775"/>
    <lineage>
        <taxon>Eukaryota</taxon>
        <taxon>Fungi</taxon>
        <taxon>Dikarya</taxon>
        <taxon>Basidiomycota</taxon>
        <taxon>Agaricomycotina</taxon>
        <taxon>Agaricomycetes</taxon>
        <taxon>Agaricomycetidae</taxon>
        <taxon>Agaricales</taxon>
        <taxon>Agaricineae</taxon>
        <taxon>Nidulariaceae</taxon>
        <taxon>Crucibulum</taxon>
    </lineage>
</organism>
<proteinExistence type="predicted"/>
<dbReference type="EMBL" id="ML213617">
    <property type="protein sequence ID" value="TFK35946.1"/>
    <property type="molecule type" value="Genomic_DNA"/>
</dbReference>
<evidence type="ECO:0000313" key="2">
    <source>
        <dbReference type="EMBL" id="TFK35946.1"/>
    </source>
</evidence>
<sequence>MGASSARMAGRLDRPAASGHRLDLDLADHPAQTRPPTDLGREERGPSPRPTGPLQGTTRTTTEASRGRRVGDSASWSSVMIPRGQQQQPEQTGYPSDLGREGEMDLDGMQHPMESFYFPESLQPQQQPMGAEMGTETDRRQLQDSSPPRLHSRSSIGSGVHYQQEQADALQQDFEDLHYQEEGRLYQQEQQEGAYHAPQQAYEDLRYQDHPYTPEAARFHTQDRRYNSTGQYMEVAPQFQEDRYTEEAQYTMQEAQYTPEAQYKEDPHQPRYTIQDPRQYTAELYRQQQAQLMLAQKQRGYTQQPGDMRQRRGDMRASSSSSNSEDGGQQRVNVDMAQAGMNAEEEYMARLAAFHSQQQQEPAYFDQARGLRVQVHSPLGSMVGSPHPLLSAVSQGLPMPSPGALQQGLSPHHHPLSVHSPVHPHFPTHGASLGHHTPMSLIHPGPPSSISVPRGTDLLSSSSISSSSNTNSSSSSTHSSNNTPLNNSSTNSTNTNSSNPYEEVVDPHMLAMFHQQQELAGMQMERAIKFESSLLTPPLLLE</sequence>
<evidence type="ECO:0000313" key="3">
    <source>
        <dbReference type="Proteomes" id="UP000308652"/>
    </source>
</evidence>
<dbReference type="AlphaFoldDB" id="A0A5C3LV10"/>
<keyword evidence="3" id="KW-1185">Reference proteome</keyword>
<accession>A0A5C3LV10</accession>
<feature type="region of interest" description="Disordered" evidence="1">
    <location>
        <begin position="398"/>
        <end position="502"/>
    </location>
</feature>